<dbReference type="SUPFAM" id="SSF51604">
    <property type="entry name" value="Enolase C-terminal domain-like"/>
    <property type="match status" value="1"/>
</dbReference>
<evidence type="ECO:0000259" key="8">
    <source>
        <dbReference type="SMART" id="SM00922"/>
    </source>
</evidence>
<feature type="binding site" evidence="6">
    <location>
        <position position="179"/>
    </location>
    <ligand>
        <name>Mg(2+)</name>
        <dbReference type="ChEBI" id="CHEBI:18420"/>
    </ligand>
</feature>
<dbReference type="InterPro" id="IPR034593">
    <property type="entry name" value="DgoD-like"/>
</dbReference>
<dbReference type="NCBIfam" id="NF042940">
    <property type="entry name" value="racemase_DgcA"/>
    <property type="match status" value="1"/>
</dbReference>
<dbReference type="InterPro" id="IPR029065">
    <property type="entry name" value="Enolase_C-like"/>
</dbReference>
<sequence>MSGGTRLSLGVAVERFPIAGSFTISRGSRTEAVVVVATITDGTHVGRGECVPYARYGETIDGVVEHVRRIGAHLDDPGFDRVALAAALPPGAARNAVDCALWDLEAKRSGIRAHVAAGVPTLRSLETCYTLSLGTPESMEAAAAASYRPLLKVKLGGAGDAERIAAVRRGAPDARLVVDANEAWTDALLEENISACVAAGVTLIEQPLPAGQDAALAAIARPIPICADESLHVARELDELAGRYDAVNIKLDKAGGLTEALAIRDAARALGFKVMVGCMVGTSLAMAPAVIVAQGADVVDLDGPLLLAADREPGIVYEGSTLLPPPPSLWG</sequence>
<dbReference type="SFLD" id="SFLDG00180">
    <property type="entry name" value="muconate_cycloisomerase"/>
    <property type="match status" value="1"/>
</dbReference>
<dbReference type="GO" id="GO:0046872">
    <property type="term" value="F:metal ion binding"/>
    <property type="evidence" value="ECO:0007669"/>
    <property type="project" value="UniProtKB-KW"/>
</dbReference>
<dbReference type="EC" id="5.1.1.-" evidence="7"/>
<dbReference type="InterPro" id="IPR029017">
    <property type="entry name" value="Enolase-like_N"/>
</dbReference>
<dbReference type="PANTHER" id="PTHR48080">
    <property type="entry name" value="D-GALACTONATE DEHYDRATASE-RELATED"/>
    <property type="match status" value="1"/>
</dbReference>
<comment type="similarity">
    <text evidence="1 7">Belongs to the mandelate racemase/muconate lactonizing enzyme family.</text>
</comment>
<accession>A0AAU7XEE1</accession>
<evidence type="ECO:0000256" key="6">
    <source>
        <dbReference type="PIRSR" id="PIRSR634603-3"/>
    </source>
</evidence>
<name>A0AAU7XEE1_9HYPH</name>
<feature type="binding site" evidence="6">
    <location>
        <position position="228"/>
    </location>
    <ligand>
        <name>Mg(2+)</name>
        <dbReference type="ChEBI" id="CHEBI:18420"/>
    </ligand>
</feature>
<feature type="binding site" evidence="6">
    <location>
        <position position="205"/>
    </location>
    <ligand>
        <name>Mg(2+)</name>
        <dbReference type="ChEBI" id="CHEBI:18420"/>
    </ligand>
</feature>
<dbReference type="InterPro" id="IPR034603">
    <property type="entry name" value="Dipeptide_epimerase"/>
</dbReference>
<dbReference type="InterPro" id="IPR036849">
    <property type="entry name" value="Enolase-like_C_sf"/>
</dbReference>
<evidence type="ECO:0000256" key="1">
    <source>
        <dbReference type="ARBA" id="ARBA00008031"/>
    </source>
</evidence>
<keyword evidence="3 6" id="KW-0460">Magnesium</keyword>
<dbReference type="RefSeq" id="WP_407050442.1">
    <property type="nucleotide sequence ID" value="NZ_CP158568.1"/>
</dbReference>
<dbReference type="SUPFAM" id="SSF54826">
    <property type="entry name" value="Enolase N-terminal domain-like"/>
    <property type="match status" value="1"/>
</dbReference>
<comment type="cofactor">
    <cofactor evidence="6 7">
        <name>Mg(2+)</name>
        <dbReference type="ChEBI" id="CHEBI:18420"/>
    </cofactor>
    <text evidence="6 7">Binds 1 Mg(2+) ion per subunit.</text>
</comment>
<reference evidence="9" key="1">
    <citation type="submission" date="2024-06" db="EMBL/GenBank/DDBJ databases">
        <title>Methylostella associata gen. nov., sp. nov., a novel Ancalomicrobiaceae-affiliated facultatively methylotrophic bacteria that feed on methanotrophs of the genus Methylococcus.</title>
        <authorList>
            <person name="Saltykova V."/>
            <person name="Danilova O.V."/>
            <person name="Oshkin I.Y."/>
            <person name="Belova S.E."/>
            <person name="Pimenov N.V."/>
            <person name="Dedysh S.N."/>
        </authorList>
    </citation>
    <scope>NUCLEOTIDE SEQUENCE</scope>
    <source>
        <strain evidence="9">S20</strain>
    </source>
</reference>
<dbReference type="Gene3D" id="3.30.390.10">
    <property type="entry name" value="Enolase-like, N-terminal domain"/>
    <property type="match status" value="1"/>
</dbReference>
<dbReference type="EMBL" id="CP158568">
    <property type="protein sequence ID" value="XBY45349.1"/>
    <property type="molecule type" value="Genomic_DNA"/>
</dbReference>
<gene>
    <name evidence="9" type="primary">dgcA</name>
    <name evidence="9" type="ORF">ABS361_03435</name>
</gene>
<keyword evidence="2 6" id="KW-0479">Metal-binding</keyword>
<evidence type="ECO:0000256" key="2">
    <source>
        <dbReference type="ARBA" id="ARBA00022723"/>
    </source>
</evidence>
<dbReference type="CDD" id="cd03319">
    <property type="entry name" value="L-Ala-DL-Glu_epimerase"/>
    <property type="match status" value="1"/>
</dbReference>
<feature type="active site" description="Proton acceptor; specific for (S)-substrate epimerization" evidence="5">
    <location>
        <position position="250"/>
    </location>
</feature>
<organism evidence="9">
    <name type="scientific">Methyloraptor flagellatus</name>
    <dbReference type="NCBI Taxonomy" id="3162530"/>
    <lineage>
        <taxon>Bacteria</taxon>
        <taxon>Pseudomonadati</taxon>
        <taxon>Pseudomonadota</taxon>
        <taxon>Alphaproteobacteria</taxon>
        <taxon>Hyphomicrobiales</taxon>
        <taxon>Ancalomicrobiaceae</taxon>
        <taxon>Methyloraptor</taxon>
    </lineage>
</organism>
<evidence type="ECO:0000256" key="7">
    <source>
        <dbReference type="RuleBase" id="RU366006"/>
    </source>
</evidence>
<dbReference type="Pfam" id="PF13378">
    <property type="entry name" value="MR_MLE_C"/>
    <property type="match status" value="1"/>
</dbReference>
<dbReference type="InterPro" id="IPR013342">
    <property type="entry name" value="Mandelate_racemase_C"/>
</dbReference>
<dbReference type="InterPro" id="IPR013341">
    <property type="entry name" value="Mandelate_racemase_N_dom"/>
</dbReference>
<dbReference type="PANTHER" id="PTHR48080:SF3">
    <property type="entry name" value="ENOLASE SUPERFAMILY MEMBER DDB_G0284701"/>
    <property type="match status" value="1"/>
</dbReference>
<dbReference type="SMART" id="SM00922">
    <property type="entry name" value="MR_MLE"/>
    <property type="match status" value="1"/>
</dbReference>
<evidence type="ECO:0000256" key="3">
    <source>
        <dbReference type="ARBA" id="ARBA00022842"/>
    </source>
</evidence>
<feature type="active site" description="Proton acceptor; specific for (R)-substrate epimerization" evidence="5">
    <location>
        <position position="154"/>
    </location>
</feature>
<dbReference type="GO" id="GO:0016855">
    <property type="term" value="F:racemase and epimerase activity, acting on amino acids and derivatives"/>
    <property type="evidence" value="ECO:0007669"/>
    <property type="project" value="UniProtKB-UniRule"/>
</dbReference>
<evidence type="ECO:0000256" key="5">
    <source>
        <dbReference type="PIRSR" id="PIRSR634603-1"/>
    </source>
</evidence>
<keyword evidence="4 7" id="KW-0413">Isomerase</keyword>
<protein>
    <recommendedName>
        <fullName evidence="7">Dipeptide epimerase</fullName>
        <ecNumber evidence="7">5.1.1.-</ecNumber>
    </recommendedName>
</protein>
<feature type="domain" description="Mandelate racemase/muconate lactonizing enzyme C-terminal" evidence="8">
    <location>
        <begin position="136"/>
        <end position="226"/>
    </location>
</feature>
<evidence type="ECO:0000256" key="4">
    <source>
        <dbReference type="ARBA" id="ARBA00023235"/>
    </source>
</evidence>
<evidence type="ECO:0000313" key="9">
    <source>
        <dbReference type="EMBL" id="XBY45349.1"/>
    </source>
</evidence>
<dbReference type="Gene3D" id="3.20.20.120">
    <property type="entry name" value="Enolase-like C-terminal domain"/>
    <property type="match status" value="1"/>
</dbReference>
<dbReference type="KEGG" id="mflg:ABS361_03435"/>
<dbReference type="AlphaFoldDB" id="A0AAU7XEE1"/>
<proteinExistence type="inferred from homology"/>
<dbReference type="SFLD" id="SFLDF00010">
    <property type="entry name" value="dipeptide_epimerase"/>
    <property type="match status" value="1"/>
</dbReference>
<dbReference type="Pfam" id="PF02746">
    <property type="entry name" value="MR_MLE_N"/>
    <property type="match status" value="1"/>
</dbReference>
<dbReference type="SFLD" id="SFLDS00001">
    <property type="entry name" value="Enolase"/>
    <property type="match status" value="1"/>
</dbReference>